<evidence type="ECO:0000256" key="12">
    <source>
        <dbReference type="ARBA" id="ARBA00023264"/>
    </source>
</evidence>
<dbReference type="InterPro" id="IPR028354">
    <property type="entry name" value="GPAT_PlsB"/>
</dbReference>
<dbReference type="Pfam" id="PF01553">
    <property type="entry name" value="Acyltransferase"/>
    <property type="match status" value="1"/>
</dbReference>
<dbReference type="SMART" id="SM00563">
    <property type="entry name" value="PlsC"/>
    <property type="match status" value="1"/>
</dbReference>
<dbReference type="AlphaFoldDB" id="A0A2S0VWR1"/>
<evidence type="ECO:0000256" key="11">
    <source>
        <dbReference type="ARBA" id="ARBA00023209"/>
    </source>
</evidence>
<comment type="pathway">
    <text evidence="3">Lipid metabolism.</text>
</comment>
<dbReference type="PANTHER" id="PTHR12563">
    <property type="entry name" value="GLYCEROL-3-PHOSPHATE ACYLTRANSFERASE"/>
    <property type="match status" value="1"/>
</dbReference>
<dbReference type="InterPro" id="IPR041728">
    <property type="entry name" value="GPAT/DHAPAT_LPLAT"/>
</dbReference>
<dbReference type="RefSeq" id="WP_108604709.1">
    <property type="nucleotide sequence ID" value="NZ_CP026604.1"/>
</dbReference>
<keyword evidence="8 15" id="KW-0444">Lipid biosynthesis</keyword>
<dbReference type="GO" id="GO:0016024">
    <property type="term" value="P:CDP-diacylglycerol biosynthetic process"/>
    <property type="evidence" value="ECO:0007669"/>
    <property type="project" value="UniProtKB-UniRule"/>
</dbReference>
<dbReference type="OrthoDB" id="335193at2"/>
<dbReference type="Pfam" id="PF19277">
    <property type="entry name" value="GPAT_C"/>
    <property type="match status" value="1"/>
</dbReference>
<keyword evidence="12 15" id="KW-1208">Phospholipid metabolism</keyword>
<protein>
    <recommendedName>
        <fullName evidence="6 15">Glycerol-3-phosphate acyltransferase</fullName>
        <shortName evidence="15">GPAT</shortName>
        <ecNumber evidence="5 15">2.3.1.15</ecNumber>
    </recommendedName>
</protein>
<dbReference type="UniPathway" id="UPA00557">
    <property type="reaction ID" value="UER00612"/>
</dbReference>
<organism evidence="17 18">
    <name type="scientific">Saccharobesus litoralis</name>
    <dbReference type="NCBI Taxonomy" id="2172099"/>
    <lineage>
        <taxon>Bacteria</taxon>
        <taxon>Pseudomonadati</taxon>
        <taxon>Pseudomonadota</taxon>
        <taxon>Gammaproteobacteria</taxon>
        <taxon>Alteromonadales</taxon>
        <taxon>Alteromonadaceae</taxon>
        <taxon>Saccharobesus</taxon>
    </lineage>
</organism>
<keyword evidence="7 15" id="KW-1003">Cell membrane</keyword>
<dbReference type="GO" id="GO:0005886">
    <property type="term" value="C:plasma membrane"/>
    <property type="evidence" value="ECO:0007669"/>
    <property type="project" value="UniProtKB-SubCell"/>
</dbReference>
<comment type="domain">
    <text evidence="15">The HXXXXD motif is essential for acyltransferase activity and may constitute the binding site for the phosphate moiety of the glycerol-3-phosphate.</text>
</comment>
<gene>
    <name evidence="15" type="primary">plsB</name>
    <name evidence="17" type="ORF">C2869_20655</name>
</gene>
<dbReference type="GO" id="GO:0004366">
    <property type="term" value="F:glycerol-3-phosphate O-acyltransferase activity"/>
    <property type="evidence" value="ECO:0007669"/>
    <property type="project" value="UniProtKB-UniRule"/>
</dbReference>
<evidence type="ECO:0000256" key="13">
    <source>
        <dbReference type="ARBA" id="ARBA00023315"/>
    </source>
</evidence>
<dbReference type="HAMAP" id="MF_00393">
    <property type="entry name" value="Glyc3P_acyltrans"/>
    <property type="match status" value="1"/>
</dbReference>
<evidence type="ECO:0000256" key="7">
    <source>
        <dbReference type="ARBA" id="ARBA00022475"/>
    </source>
</evidence>
<evidence type="ECO:0000256" key="9">
    <source>
        <dbReference type="ARBA" id="ARBA00022679"/>
    </source>
</evidence>
<dbReference type="InterPro" id="IPR002123">
    <property type="entry name" value="Plipid/glycerol_acylTrfase"/>
</dbReference>
<evidence type="ECO:0000256" key="6">
    <source>
        <dbReference type="ARBA" id="ARBA00013432"/>
    </source>
</evidence>
<dbReference type="KEGG" id="cate:C2869_20655"/>
<dbReference type="PANTHER" id="PTHR12563:SF17">
    <property type="entry name" value="DIHYDROXYACETONE PHOSPHATE ACYLTRANSFERASE"/>
    <property type="match status" value="1"/>
</dbReference>
<dbReference type="NCBIfam" id="TIGR03703">
    <property type="entry name" value="plsB"/>
    <property type="match status" value="1"/>
</dbReference>
<evidence type="ECO:0000259" key="16">
    <source>
        <dbReference type="SMART" id="SM00563"/>
    </source>
</evidence>
<dbReference type="PIRSF" id="PIRSF500064">
    <property type="entry name" value="GPAT"/>
    <property type="match status" value="1"/>
</dbReference>
<dbReference type="EC" id="2.3.1.15" evidence="5 15"/>
<dbReference type="PIRSF" id="PIRSF000437">
    <property type="entry name" value="GPAT_DHAPAT"/>
    <property type="match status" value="1"/>
</dbReference>
<dbReference type="Proteomes" id="UP000244441">
    <property type="component" value="Chromosome"/>
</dbReference>
<evidence type="ECO:0000256" key="15">
    <source>
        <dbReference type="HAMAP-Rule" id="MF_00393"/>
    </source>
</evidence>
<reference evidence="17 18" key="1">
    <citation type="submission" date="2018-01" db="EMBL/GenBank/DDBJ databases">
        <title>Genome sequence of a Cantenovulum-like bacteria.</title>
        <authorList>
            <person name="Tan W.R."/>
            <person name="Lau N.-S."/>
            <person name="Go F."/>
            <person name="Amirul A.-A.A."/>
        </authorList>
    </citation>
    <scope>NUCLEOTIDE SEQUENCE [LARGE SCALE GENOMIC DNA]</scope>
    <source>
        <strain evidence="17 18">CCB-QB4</strain>
    </source>
</reference>
<keyword evidence="13 15" id="KW-0012">Acyltransferase</keyword>
<evidence type="ECO:0000256" key="2">
    <source>
        <dbReference type="ARBA" id="ARBA00004765"/>
    </source>
</evidence>
<evidence type="ECO:0000256" key="3">
    <source>
        <dbReference type="ARBA" id="ARBA00005189"/>
    </source>
</evidence>
<keyword evidence="10 15" id="KW-0472">Membrane</keyword>
<dbReference type="EMBL" id="CP026604">
    <property type="protein sequence ID" value="AWB68657.1"/>
    <property type="molecule type" value="Genomic_DNA"/>
</dbReference>
<dbReference type="InterPro" id="IPR022284">
    <property type="entry name" value="GPAT/DHAPAT"/>
</dbReference>
<keyword evidence="18" id="KW-1185">Reference proteome</keyword>
<accession>A0A2S0VWR1</accession>
<comment type="catalytic activity">
    <reaction evidence="14 15">
        <text>sn-glycerol 3-phosphate + an acyl-CoA = a 1-acyl-sn-glycero-3-phosphate + CoA</text>
        <dbReference type="Rhea" id="RHEA:15325"/>
        <dbReference type="ChEBI" id="CHEBI:57287"/>
        <dbReference type="ChEBI" id="CHEBI:57597"/>
        <dbReference type="ChEBI" id="CHEBI:57970"/>
        <dbReference type="ChEBI" id="CHEBI:58342"/>
        <dbReference type="EC" id="2.3.1.15"/>
    </reaction>
</comment>
<keyword evidence="9 15" id="KW-0808">Transferase</keyword>
<proteinExistence type="inferred from homology"/>
<dbReference type="GO" id="GO:0006631">
    <property type="term" value="P:fatty acid metabolic process"/>
    <property type="evidence" value="ECO:0007669"/>
    <property type="project" value="TreeGrafter"/>
</dbReference>
<evidence type="ECO:0000256" key="1">
    <source>
        <dbReference type="ARBA" id="ARBA00004413"/>
    </source>
</evidence>
<keyword evidence="15" id="KW-0443">Lipid metabolism</keyword>
<name>A0A2S0VWR1_9ALTE</name>
<comment type="pathway">
    <text evidence="2 15">Phospholipid metabolism; CDP-diacylglycerol biosynthesis; CDP-diacylglycerol from sn-glycerol 3-phosphate: step 1/3.</text>
</comment>
<evidence type="ECO:0000313" key="18">
    <source>
        <dbReference type="Proteomes" id="UP000244441"/>
    </source>
</evidence>
<dbReference type="SUPFAM" id="SSF69593">
    <property type="entry name" value="Glycerol-3-phosphate (1)-acyltransferase"/>
    <property type="match status" value="1"/>
</dbReference>
<evidence type="ECO:0000256" key="4">
    <source>
        <dbReference type="ARBA" id="ARBA00007937"/>
    </source>
</evidence>
<evidence type="ECO:0000256" key="10">
    <source>
        <dbReference type="ARBA" id="ARBA00023136"/>
    </source>
</evidence>
<evidence type="ECO:0000256" key="14">
    <source>
        <dbReference type="ARBA" id="ARBA00048427"/>
    </source>
</evidence>
<comment type="subcellular location">
    <subcellularLocation>
        <location evidence="1 15">Cell membrane</location>
        <topology evidence="1 15">Peripheral membrane protein</topology>
        <orientation evidence="1 15">Cytoplasmic side</orientation>
    </subcellularLocation>
</comment>
<keyword evidence="11 15" id="KW-0594">Phospholipid biosynthesis</keyword>
<evidence type="ECO:0000256" key="5">
    <source>
        <dbReference type="ARBA" id="ARBA00013113"/>
    </source>
</evidence>
<feature type="short sequence motif" description="HXXXXD motif" evidence="15">
    <location>
        <begin position="308"/>
        <end position="313"/>
    </location>
</feature>
<dbReference type="InterPro" id="IPR045520">
    <property type="entry name" value="GPAT/DHAPAT_C"/>
</dbReference>
<sequence>MSELNAVLSHVLKWPVRPFIRTKVIPAQLEAEINIDHDKPLFYVLKEESIFDLLALQRICKKFDLPSPFSKVNVNGTLYTRYICLDRMASSLKIKRKPTEALSQVEQLLKQHKEQTGIDAQLIPCFSTWGRYPGKANLDADVVFNDQRKPSALAKFFIVLFSGRHNLIQFSQPVSCREVADDHGSDKAIAQKLLRVARFHFQRQKLAIAGPKLWERDQLINSLLASPALKKVIEDEAKSKNISINKARETARQYLDEMAADYRENAVRIGDRVLTWIWNKLYHGIHITNVETVRKLAHEGHEVVYVPCHRSHMDYLLLTYVIYHEGLVPPHIAAGINLNFWPMGPIFRRGGAFFMRRSFRGNKLYSAAFREYMAQLLSRGYAIKYYPESGRSRTGRLLKPKTGMLAMTVQSALRGLDRPITLVPVYIGYEHVMEVSTYMRELGGAAKQKESFWQVLGILRKLRHFGQGYVNFGEPISLNKQLNSKVENWREDIHPTIPQKPTWFPGFVNDIAQQVMCNINRAAALNGVNLSALALLAAPKHSLFRDDLENQLKLCLALLEQHAPFSELTLPPDPHPKLLVEHAISMDKYQVEKGKTDIISLTDSEAVLQTYYRNNVLHVFLLPSLAAASLIADAKNNRATILTQWQTLLRLIAGEYFLKFSQAQLEAHLDHILATLKDYKMLTIDNQELQAIRHADSRYQQLHLLASYCQETLQRYAIVLAVLEQTPAIARTDLESQALDHAKQLAKLNGIKGPEFVDKSLINQLILKLRELGYLQSNDDGLLESTDTLGGLRSIVFELLDGDILATIRHP</sequence>
<feature type="domain" description="Phospholipid/glycerol acyltransferase" evidence="16">
    <location>
        <begin position="303"/>
        <end position="430"/>
    </location>
</feature>
<comment type="similarity">
    <text evidence="4 15">Belongs to the GPAT/DAPAT family.</text>
</comment>
<evidence type="ECO:0000256" key="8">
    <source>
        <dbReference type="ARBA" id="ARBA00022516"/>
    </source>
</evidence>
<dbReference type="NCBIfam" id="NF003441">
    <property type="entry name" value="PRK04974.1"/>
    <property type="match status" value="1"/>
</dbReference>
<evidence type="ECO:0000313" key="17">
    <source>
        <dbReference type="EMBL" id="AWB68657.1"/>
    </source>
</evidence>
<dbReference type="CDD" id="cd07993">
    <property type="entry name" value="LPLAT_DHAPAT-like"/>
    <property type="match status" value="1"/>
</dbReference>